<evidence type="ECO:0000313" key="2">
    <source>
        <dbReference type="Proteomes" id="UP000431901"/>
    </source>
</evidence>
<proteinExistence type="predicted"/>
<keyword evidence="2" id="KW-1185">Reference proteome</keyword>
<dbReference type="Proteomes" id="UP000431901">
    <property type="component" value="Unassembled WGS sequence"/>
</dbReference>
<sequence length="88" mass="10082">MDYGYEGFAKASVADLSVMDMAALRAYLAGYLLATYGPDVIVQRDYHVAYARDAHAKQVLEDMNRRAPWTTFAYLRRGYADAYRLYRA</sequence>
<gene>
    <name evidence="1" type="ORF">GQ466_27215</name>
</gene>
<accession>A0A6I4WLB1</accession>
<comment type="caution">
    <text evidence="1">The sequence shown here is derived from an EMBL/GenBank/DDBJ whole genome shotgun (WGS) entry which is preliminary data.</text>
</comment>
<dbReference type="EMBL" id="WUTW01000008">
    <property type="protein sequence ID" value="MXQ67714.1"/>
    <property type="molecule type" value="Genomic_DNA"/>
</dbReference>
<evidence type="ECO:0000313" key="1">
    <source>
        <dbReference type="EMBL" id="MXQ67714.1"/>
    </source>
</evidence>
<dbReference type="AlphaFoldDB" id="A0A6I4WLB1"/>
<protein>
    <submittedName>
        <fullName evidence="1">Uncharacterized protein</fullName>
    </submittedName>
</protein>
<organism evidence="1 2">
    <name type="scientific">Actinomadura rayongensis</name>
    <dbReference type="NCBI Taxonomy" id="1429076"/>
    <lineage>
        <taxon>Bacteria</taxon>
        <taxon>Bacillati</taxon>
        <taxon>Actinomycetota</taxon>
        <taxon>Actinomycetes</taxon>
        <taxon>Streptosporangiales</taxon>
        <taxon>Thermomonosporaceae</taxon>
        <taxon>Actinomadura</taxon>
    </lineage>
</organism>
<reference evidence="1 2" key="1">
    <citation type="submission" date="2019-12" db="EMBL/GenBank/DDBJ databases">
        <title>Nocardia macrotermitis sp. nov. and Nocardia aurantia sp. nov., isolated from the gut of the fungus growing-termite Macrotermes natalensis.</title>
        <authorList>
            <person name="Christine B."/>
            <person name="Rene B."/>
        </authorList>
    </citation>
    <scope>NUCLEOTIDE SEQUENCE [LARGE SCALE GENOMIC DNA]</scope>
    <source>
        <strain evidence="1 2">DSM 102126</strain>
    </source>
</reference>
<dbReference type="RefSeq" id="WP_161105900.1">
    <property type="nucleotide sequence ID" value="NZ_JBHLYI010000011.1"/>
</dbReference>
<name>A0A6I4WLB1_9ACTN</name>